<dbReference type="FunFam" id="1.20.5.340:FF:000007">
    <property type="entry name" value="Myosin heavy chain, non-muscle"/>
    <property type="match status" value="1"/>
</dbReference>
<keyword evidence="15" id="KW-1185">Reference proteome</keyword>
<dbReference type="PANTHER" id="PTHR45615:SF24">
    <property type="entry name" value="MYOSIN-10"/>
    <property type="match status" value="1"/>
</dbReference>
<dbReference type="InterPro" id="IPR027417">
    <property type="entry name" value="P-loop_NTPase"/>
</dbReference>
<dbReference type="PROSITE" id="PS51456">
    <property type="entry name" value="MYOSIN_MOTOR"/>
    <property type="match status" value="1"/>
</dbReference>
<dbReference type="FunFam" id="1.20.5.340:FF:000009">
    <property type="entry name" value="myosin-11 isoform X2"/>
    <property type="match status" value="1"/>
</dbReference>
<dbReference type="EMBL" id="VZRH01000085">
    <property type="protein sequence ID" value="NWT91345.1"/>
    <property type="molecule type" value="Genomic_DNA"/>
</dbReference>
<evidence type="ECO:0000256" key="6">
    <source>
        <dbReference type="ARBA" id="ARBA00023054"/>
    </source>
</evidence>
<dbReference type="FunFam" id="1.20.5.340:FF:000017">
    <property type="entry name" value="myosin-10 isoform X2"/>
    <property type="match status" value="1"/>
</dbReference>
<evidence type="ECO:0000256" key="9">
    <source>
        <dbReference type="ARBA" id="ARBA00023203"/>
    </source>
</evidence>
<name>A0A7K5SIN7_9FRIN</name>
<dbReference type="SUPFAM" id="SSF90257">
    <property type="entry name" value="Myosin rod fragments"/>
    <property type="match status" value="7"/>
</dbReference>
<organism evidence="14 15">
    <name type="scientific">Urocynchramus pylzowi</name>
    <dbReference type="NCBI Taxonomy" id="571890"/>
    <lineage>
        <taxon>Eukaryota</taxon>
        <taxon>Metazoa</taxon>
        <taxon>Chordata</taxon>
        <taxon>Craniata</taxon>
        <taxon>Vertebrata</taxon>
        <taxon>Euteleostomi</taxon>
        <taxon>Archelosauria</taxon>
        <taxon>Archosauria</taxon>
        <taxon>Dinosauria</taxon>
        <taxon>Saurischia</taxon>
        <taxon>Theropoda</taxon>
        <taxon>Coelurosauria</taxon>
        <taxon>Aves</taxon>
        <taxon>Neognathae</taxon>
        <taxon>Neoaves</taxon>
        <taxon>Telluraves</taxon>
        <taxon>Australaves</taxon>
        <taxon>Passeriformes</taxon>
        <taxon>Passeroidea</taxon>
        <taxon>Fringillidae</taxon>
        <taxon>Urocynchramus</taxon>
    </lineage>
</organism>
<dbReference type="SMART" id="SM00015">
    <property type="entry name" value="IQ"/>
    <property type="match status" value="1"/>
</dbReference>
<gene>
    <name evidence="14" type="primary">Myh10</name>
    <name evidence="14" type="ORF">UROPYL_R05667</name>
</gene>
<dbReference type="GO" id="GO:0005524">
    <property type="term" value="F:ATP binding"/>
    <property type="evidence" value="ECO:0007669"/>
    <property type="project" value="UniProtKB-UniRule"/>
</dbReference>
<evidence type="ECO:0000256" key="10">
    <source>
        <dbReference type="PROSITE-ProRule" id="PRU00782"/>
    </source>
</evidence>
<dbReference type="FunFam" id="2.30.30.360:FF:000001">
    <property type="entry name" value="Myosin heavy chain"/>
    <property type="match status" value="1"/>
</dbReference>
<proteinExistence type="inferred from homology"/>
<evidence type="ECO:0000256" key="8">
    <source>
        <dbReference type="ARBA" id="ARBA00023175"/>
    </source>
</evidence>
<keyword evidence="9 10" id="KW-0009">Actin-binding</keyword>
<dbReference type="InterPro" id="IPR002928">
    <property type="entry name" value="Myosin_tail"/>
</dbReference>
<evidence type="ECO:0000256" key="11">
    <source>
        <dbReference type="SAM" id="MobiDB-lite"/>
    </source>
</evidence>
<dbReference type="Pfam" id="PF00063">
    <property type="entry name" value="Myosin_head"/>
    <property type="match status" value="1"/>
</dbReference>
<dbReference type="Gene3D" id="3.40.850.10">
    <property type="entry name" value="Kinesin motor domain"/>
    <property type="match status" value="1"/>
</dbReference>
<dbReference type="PROSITE" id="PS51844">
    <property type="entry name" value="SH3_LIKE"/>
    <property type="match status" value="1"/>
</dbReference>
<feature type="binding site" evidence="10">
    <location>
        <begin position="178"/>
        <end position="185"/>
    </location>
    <ligand>
        <name>ATP</name>
        <dbReference type="ChEBI" id="CHEBI:30616"/>
    </ligand>
</feature>
<dbReference type="GO" id="GO:0032982">
    <property type="term" value="C:myosin filament"/>
    <property type="evidence" value="ECO:0007669"/>
    <property type="project" value="TreeGrafter"/>
</dbReference>
<feature type="domain" description="Myosin N-terminal SH3-like" evidence="13">
    <location>
        <begin position="31"/>
        <end position="81"/>
    </location>
</feature>
<protein>
    <submittedName>
        <fullName evidence="14">MYH10 protein</fullName>
    </submittedName>
</protein>
<dbReference type="InterPro" id="IPR000048">
    <property type="entry name" value="IQ_motif_EF-hand-BS"/>
</dbReference>
<dbReference type="GO" id="GO:0030036">
    <property type="term" value="P:actin cytoskeleton organization"/>
    <property type="evidence" value="ECO:0007669"/>
    <property type="project" value="UniProtKB-ARBA"/>
</dbReference>
<dbReference type="Pfam" id="PF02736">
    <property type="entry name" value="Myosin_N"/>
    <property type="match status" value="1"/>
</dbReference>
<dbReference type="InterPro" id="IPR036961">
    <property type="entry name" value="Kinesin_motor_dom_sf"/>
</dbReference>
<evidence type="ECO:0000256" key="5">
    <source>
        <dbReference type="ARBA" id="ARBA00022860"/>
    </source>
</evidence>
<keyword evidence="5" id="KW-0112">Calmodulin-binding</keyword>
<dbReference type="FunFam" id="1.20.120.720:FF:000002">
    <property type="entry name" value="Myosin heavy chain 10"/>
    <property type="match status" value="1"/>
</dbReference>
<keyword evidence="7 10" id="KW-0518">Myosin</keyword>
<sequence>MAQRSGQEDPERYLFVDRAVIYNPATQADWTAKKLVWIPSERHGFEAASIKEEKGDEVLVELAENGKKALVNKDDVQKMNPPKFSKVEDMAELTCLNEASVLHNLKDRYYSGLIYTYSGLFCVVINPYKNLPIYSENIIEMYRGKKRHEMPPHIYAISESAYRCMLQDREDQSILCTGESGAGKTENTKKVIQYLAHVASSHKGRKDHNIPGELERQLLQANPILESFGNAKTVKNDNSSRFGKFIRINFDVTGYIVGANIETYLLEKSRAVRQAKDERTFHIFYQLLAGAGEHLKSDLLLEGFNNYRFLSNGYIPIPGQQDKDNFQETMEAMHIMGFSHDEILSMLKVVSSVLQFGNISFKKERNTDQASMPENTVAQKLCHLLGMNVMEFTRAILTPRIKVGRDYVQKAQTKEQADFAVEALAKATYERLFRWLVHRINKALDRTKRQGASFIGILDIAGFEIFELNSFEQLCINYTNEKLQQLFNHTMFILEQEEYQREGIEWNFIDFGLDLQPCIDLIERPANPPGVLALLDEECWFPKATDKTFVEKLVQEQGTHSKFQKPRQLKDKADFCIIHYAGKVDYKADEWLMKNMDPLNDNVATLLHQSSDKFVAELWKDVDRIVGLDQVTGITETAFGSAYKTKKGMFRTVGQLYKESLTKLMATLRNTNPNFVRCIIPNHEKRAGKLDPHLVLDQLRCNGVLEGIRICRQGFPNRIVFQEFRQRYEILTPNAIPKGFMDGKQACERMIRALELDPNLYRIGQSKIFFRAGVLAHLEEERDLKITDIIIFFQAVCRGYLARKAFAKKQQQLSALKILQRNCAAYLKLRHWQWWRVFTKVKPLLQVTRQEEELQAKDEELMKVKEKQTKVEAELEEMERKHQQVLEEKNILAEQLQAETELFAEAEEMRARLAAKKQELEEILHDLESRVEEEEERNQILQNEKKKMQGHIQDLEEQLDEEEGARQKLQLEKVTAEAKIKKMEEEILLLEDQNSKFLKEKKLMEDRIAECSSQLAEEEEKAKNLAKLKNKQEMMITDLEERLKKEEKTRQELEKAKRKLDGETTDLQDQIAELQAQIEELKIQLAKKEEELQAAMARGDEEAVQKNNALKVIRELQAQIAELQEDLESEKASRNKAEKQKRDLSEELEALKTELEDTLDTTAAQQELRTKREQEVAELKKAIEEETKNHEAQIQEIRQRHATALEELSEQLEQAKRFKANLEKNKQGLESDNKELACEVKVLQQVKAESEHKRKKLDAQVQELTAKVSEGERLRVELAEKANKLQNELDNVSSLLEEAEKKGIKFAKDAASLESQLQDTQELLQEETRQKLNLSSRIRQLEEEKNNLQEQQEEEEEARKNLEKQMLALQAQLAEAKKKVDDDLGTIEGLEETKKKLLKDMESLSQRLEEKALAYDKLEKTKNRLQQELDDLMVDLDHQRQIVSNLEKKQKKFDQMLAEEKNISARYAEERDRAEAEAREKETKALSLARALEEALEAKEEFERQNKQLRADMEDLMSSKDDVGKNVHELEKSKRTLEQQVEEMRTQLEELEDELQATEDAKLRLEVNMQAMKAQFDRDLQARDEQNEEKKRMLVKQVRELEAELEDERKQRALAVAAKKKLEMDLKDLEGQIEAANKARDEAIKQLRKLQAQMKDYQRELEEARASRDEIFAQSKESEKKLKSLEAEILQLQEEFAASERARRHAEQERDELADEIANSASGKSALLDEKRRLEARIAQLEEELEEEQSNMELLNERFRKTTLQVDTLNSELAGERSAAQKSENARQQLERQNKELKAKLQELEGSVKSKFKATISTLEAKIAQLEEQLEQEAKERAAANKLVRRTEKKLKEVFMQVEDERRHADQYKEQMEKANARMKQLKRQLEEAEEEATRANASRRKLQRELDDATEANEGLSREVSTLKNRLRRGGPITFSSSRSGRRQLHIEGASLELSDDDAESKGSDVNEAPPAPAE</sequence>
<evidence type="ECO:0000256" key="1">
    <source>
        <dbReference type="ARBA" id="ARBA00008314"/>
    </source>
</evidence>
<feature type="non-terminal residue" evidence="14">
    <location>
        <position position="1976"/>
    </location>
</feature>
<evidence type="ECO:0000256" key="7">
    <source>
        <dbReference type="ARBA" id="ARBA00023123"/>
    </source>
</evidence>
<accession>A0A7K5SIN7</accession>
<evidence type="ECO:0000256" key="3">
    <source>
        <dbReference type="ARBA" id="ARBA00022741"/>
    </source>
</evidence>
<dbReference type="SUPFAM" id="SSF50084">
    <property type="entry name" value="Myosin S1 fragment, N-terminal domain"/>
    <property type="match status" value="1"/>
</dbReference>
<evidence type="ECO:0000256" key="2">
    <source>
        <dbReference type="ARBA" id="ARBA00022481"/>
    </source>
</evidence>
<dbReference type="FunFam" id="1.20.5.340:FF:000008">
    <property type="entry name" value="Myosin heavy chain 11"/>
    <property type="match status" value="1"/>
</dbReference>
<evidence type="ECO:0000313" key="15">
    <source>
        <dbReference type="Proteomes" id="UP000524542"/>
    </source>
</evidence>
<keyword evidence="6" id="KW-0175">Coiled coil</keyword>
<dbReference type="PANTHER" id="PTHR45615">
    <property type="entry name" value="MYOSIN HEAVY CHAIN, NON-MUSCLE"/>
    <property type="match status" value="1"/>
</dbReference>
<feature type="non-terminal residue" evidence="14">
    <location>
        <position position="1"/>
    </location>
</feature>
<dbReference type="FunFam" id="3.40.850.10:FF:000101">
    <property type="entry name" value="Slow myosin heavy chain 2"/>
    <property type="match status" value="1"/>
</dbReference>
<dbReference type="GO" id="GO:0016460">
    <property type="term" value="C:myosin II complex"/>
    <property type="evidence" value="ECO:0007669"/>
    <property type="project" value="TreeGrafter"/>
</dbReference>
<feature type="region of interest" description="Disordered" evidence="11">
    <location>
        <begin position="1126"/>
        <end position="1162"/>
    </location>
</feature>
<evidence type="ECO:0000259" key="13">
    <source>
        <dbReference type="PROSITE" id="PS51844"/>
    </source>
</evidence>
<feature type="compositionally biased region" description="Basic and acidic residues" evidence="11">
    <location>
        <begin position="1129"/>
        <end position="1155"/>
    </location>
</feature>
<evidence type="ECO:0000259" key="12">
    <source>
        <dbReference type="PROSITE" id="PS51456"/>
    </source>
</evidence>
<dbReference type="CDD" id="cd14920">
    <property type="entry name" value="MYSc_Myh10"/>
    <property type="match status" value="1"/>
</dbReference>
<dbReference type="InterPro" id="IPR001609">
    <property type="entry name" value="Myosin_head_motor_dom-like"/>
</dbReference>
<dbReference type="Gene3D" id="1.20.58.530">
    <property type="match status" value="1"/>
</dbReference>
<dbReference type="Pfam" id="PF01576">
    <property type="entry name" value="Myosin_tail_1"/>
    <property type="match status" value="1"/>
</dbReference>
<dbReference type="FunFam" id="1.10.10.820:FF:000002">
    <property type="entry name" value="Myosin heavy chain 10"/>
    <property type="match status" value="1"/>
</dbReference>
<feature type="region of interest" description="Disordered" evidence="11">
    <location>
        <begin position="1874"/>
        <end position="1976"/>
    </location>
</feature>
<dbReference type="InterPro" id="IPR008989">
    <property type="entry name" value="Myosin_S1_N"/>
</dbReference>
<dbReference type="SUPFAM" id="SSF52540">
    <property type="entry name" value="P-loop containing nucleoside triphosphate hydrolases"/>
    <property type="match status" value="1"/>
</dbReference>
<keyword evidence="8 10" id="KW-0505">Motor protein</keyword>
<dbReference type="Gene3D" id="6.10.250.2420">
    <property type="match status" value="1"/>
</dbReference>
<dbReference type="PROSITE" id="PS50096">
    <property type="entry name" value="IQ"/>
    <property type="match status" value="1"/>
</dbReference>
<comment type="similarity">
    <text evidence="1 10">Belongs to the TRAFAC class myosin-kinesin ATPase superfamily. Myosin family.</text>
</comment>
<keyword evidence="3 10" id="KW-0547">Nucleotide-binding</keyword>
<dbReference type="GO" id="GO:0097435">
    <property type="term" value="P:supramolecular fiber organization"/>
    <property type="evidence" value="ECO:0007669"/>
    <property type="project" value="UniProtKB-ARBA"/>
</dbReference>
<dbReference type="PRINTS" id="PR00193">
    <property type="entry name" value="MYOSINHEAVY"/>
</dbReference>
<feature type="region of interest" description="Actin-binding" evidence="10">
    <location>
        <begin position="661"/>
        <end position="683"/>
    </location>
</feature>
<evidence type="ECO:0000313" key="14">
    <source>
        <dbReference type="EMBL" id="NWT91345.1"/>
    </source>
</evidence>
<keyword evidence="4 10" id="KW-0067">ATP-binding</keyword>
<dbReference type="GO" id="GO:0000146">
    <property type="term" value="F:microfilament motor activity"/>
    <property type="evidence" value="ECO:0007669"/>
    <property type="project" value="TreeGrafter"/>
</dbReference>
<dbReference type="GO" id="GO:0005516">
    <property type="term" value="F:calmodulin binding"/>
    <property type="evidence" value="ECO:0007669"/>
    <property type="project" value="UniProtKB-KW"/>
</dbReference>
<dbReference type="Gene3D" id="1.20.5.340">
    <property type="match status" value="6"/>
</dbReference>
<dbReference type="InterPro" id="IPR004009">
    <property type="entry name" value="SH3_Myosin"/>
</dbReference>
<dbReference type="Proteomes" id="UP000524542">
    <property type="component" value="Unassembled WGS sequence"/>
</dbReference>
<dbReference type="GO" id="GO:0051015">
    <property type="term" value="F:actin filament binding"/>
    <property type="evidence" value="ECO:0007669"/>
    <property type="project" value="InterPro"/>
</dbReference>
<evidence type="ECO:0000256" key="4">
    <source>
        <dbReference type="ARBA" id="ARBA00022840"/>
    </source>
</evidence>
<dbReference type="FunFam" id="1.20.58.530:FF:000003">
    <property type="entry name" value="Myosin heavy chain 10"/>
    <property type="match status" value="1"/>
</dbReference>
<dbReference type="Gene3D" id="1.20.5.4820">
    <property type="match status" value="1"/>
</dbReference>
<dbReference type="Pfam" id="PF00612">
    <property type="entry name" value="IQ"/>
    <property type="match status" value="1"/>
</dbReference>
<dbReference type="Gene3D" id="2.30.30.360">
    <property type="entry name" value="Myosin S1 fragment, N-terminal"/>
    <property type="match status" value="1"/>
</dbReference>
<dbReference type="SMART" id="SM00242">
    <property type="entry name" value="MYSc"/>
    <property type="match status" value="1"/>
</dbReference>
<keyword evidence="2" id="KW-0488">Methylation</keyword>
<dbReference type="FunFam" id="1.20.5.4820:FF:000002">
    <property type="entry name" value="Myosin heavy chain 10"/>
    <property type="match status" value="1"/>
</dbReference>
<feature type="domain" description="Myosin motor" evidence="12">
    <location>
        <begin position="85"/>
        <end position="783"/>
    </location>
</feature>
<dbReference type="GO" id="GO:0005737">
    <property type="term" value="C:cytoplasm"/>
    <property type="evidence" value="ECO:0007669"/>
    <property type="project" value="TreeGrafter"/>
</dbReference>
<comment type="caution">
    <text evidence="14">The sequence shown here is derived from an EMBL/GenBank/DDBJ whole genome shotgun (WGS) entry which is preliminary data.</text>
</comment>
<dbReference type="Gene3D" id="1.20.120.720">
    <property type="entry name" value="Myosin VI head, motor domain, U50 subdomain"/>
    <property type="match status" value="1"/>
</dbReference>
<dbReference type="Gene3D" id="1.10.10.820">
    <property type="match status" value="1"/>
</dbReference>
<reference evidence="14 15" key="1">
    <citation type="submission" date="2019-09" db="EMBL/GenBank/DDBJ databases">
        <title>Bird 10,000 Genomes (B10K) Project - Family phase.</title>
        <authorList>
            <person name="Zhang G."/>
        </authorList>
    </citation>
    <scope>NUCLEOTIDE SEQUENCE [LARGE SCALE GENOMIC DNA]</scope>
    <source>
        <strain evidence="14">B10K-DU-012-38</strain>
        <tissue evidence="14">Muscle</tissue>
    </source>
</reference>